<dbReference type="InterPro" id="IPR042183">
    <property type="entry name" value="MmgE/PrpD_sf_1"/>
</dbReference>
<protein>
    <submittedName>
        <fullName evidence="4">MmgE/PrpD family protein</fullName>
    </submittedName>
</protein>
<sequence length="479" mass="49623">MPDQPGANTRHDFENTVVGRLAALAARTRTEGLPGDLRTDVARRVLDVLGNSLAAHDQPSARAVTAVARDWAGAARATGIGTGEQFPAATAALVNGTLAHSMDSDDTHLPSVLHPSASVVPAALAVGEATGATGAAVLDAAGVGIEIAVRLGMGGYDEELGNSEFFERGQHATSICGAVGSAGAAAMLYGLDAEGIADAMGIAASFGAGLLEANRTGGTVKRAHCGWAAHSGVTAAEFARHGLTGPPTVIEGRFGFLHAFCGDRADTAKVLDRLGEHWELPGIFFKPYPCNHFTHAGIDAARILRRDGIDPAEIVAIELGVPKPVLRTIAEPPAAKAAPESGYHAAFSGPFTVARALLGGSGLGVGHADFTDEAAADPRTLELARLVTSHSDDRCDEIYPHQFPAVLRVRTRDGAWHQARVDHNRGGPANPLSDDELTMKFDLNVEGRLEPDAARAVAGYALALPVADSLETLMAAVRA</sequence>
<gene>
    <name evidence="4" type="ORF">HGA15_29820</name>
</gene>
<proteinExistence type="inferred from homology"/>
<keyword evidence="5" id="KW-1185">Reference proteome</keyword>
<evidence type="ECO:0000259" key="3">
    <source>
        <dbReference type="Pfam" id="PF19305"/>
    </source>
</evidence>
<dbReference type="RefSeq" id="WP_062978968.1">
    <property type="nucleotide sequence ID" value="NZ_JAAXOT010000021.1"/>
</dbReference>
<dbReference type="AlphaFoldDB" id="A0A846YSI5"/>
<dbReference type="Proteomes" id="UP000570678">
    <property type="component" value="Unassembled WGS sequence"/>
</dbReference>
<dbReference type="SUPFAM" id="SSF103378">
    <property type="entry name" value="2-methylcitrate dehydratase PrpD"/>
    <property type="match status" value="1"/>
</dbReference>
<dbReference type="Pfam" id="PF03972">
    <property type="entry name" value="MmgE_PrpD_N"/>
    <property type="match status" value="1"/>
</dbReference>
<evidence type="ECO:0000313" key="4">
    <source>
        <dbReference type="EMBL" id="NKY60262.1"/>
    </source>
</evidence>
<comment type="caution">
    <text evidence="4">The sequence shown here is derived from an EMBL/GenBank/DDBJ whole genome shotgun (WGS) entry which is preliminary data.</text>
</comment>
<evidence type="ECO:0000259" key="2">
    <source>
        <dbReference type="Pfam" id="PF03972"/>
    </source>
</evidence>
<dbReference type="EMBL" id="JAAXOT010000021">
    <property type="protein sequence ID" value="NKY60262.1"/>
    <property type="molecule type" value="Genomic_DNA"/>
</dbReference>
<dbReference type="PANTHER" id="PTHR16943">
    <property type="entry name" value="2-METHYLCITRATE DEHYDRATASE-RELATED"/>
    <property type="match status" value="1"/>
</dbReference>
<dbReference type="Gene3D" id="1.10.4100.10">
    <property type="entry name" value="2-methylcitrate dehydratase PrpD"/>
    <property type="match status" value="1"/>
</dbReference>
<dbReference type="Gene3D" id="3.30.1330.120">
    <property type="entry name" value="2-methylcitrate dehydratase PrpD"/>
    <property type="match status" value="1"/>
</dbReference>
<name>A0A846YSI5_9NOCA</name>
<dbReference type="InterPro" id="IPR042188">
    <property type="entry name" value="MmgE/PrpD_sf_2"/>
</dbReference>
<dbReference type="Pfam" id="PF19305">
    <property type="entry name" value="MmgE_PrpD_C"/>
    <property type="match status" value="1"/>
</dbReference>
<dbReference type="InterPro" id="IPR045337">
    <property type="entry name" value="MmgE_PrpD_C"/>
</dbReference>
<organism evidence="4 5">
    <name type="scientific">Nocardia flavorosea</name>
    <dbReference type="NCBI Taxonomy" id="53429"/>
    <lineage>
        <taxon>Bacteria</taxon>
        <taxon>Bacillati</taxon>
        <taxon>Actinomycetota</taxon>
        <taxon>Actinomycetes</taxon>
        <taxon>Mycobacteriales</taxon>
        <taxon>Nocardiaceae</taxon>
        <taxon>Nocardia</taxon>
    </lineage>
</organism>
<accession>A0A846YSI5</accession>
<dbReference type="InterPro" id="IPR036148">
    <property type="entry name" value="MmgE/PrpD_sf"/>
</dbReference>
<dbReference type="GO" id="GO:0016829">
    <property type="term" value="F:lyase activity"/>
    <property type="evidence" value="ECO:0007669"/>
    <property type="project" value="InterPro"/>
</dbReference>
<reference evidence="4 5" key="1">
    <citation type="submission" date="2020-04" db="EMBL/GenBank/DDBJ databases">
        <title>MicrobeNet Type strains.</title>
        <authorList>
            <person name="Nicholson A.C."/>
        </authorList>
    </citation>
    <scope>NUCLEOTIDE SEQUENCE [LARGE SCALE GENOMIC DNA]</scope>
    <source>
        <strain evidence="4 5">JCM 3332</strain>
    </source>
</reference>
<dbReference type="PANTHER" id="PTHR16943:SF8">
    <property type="entry name" value="2-METHYLCITRATE DEHYDRATASE"/>
    <property type="match status" value="1"/>
</dbReference>
<evidence type="ECO:0000313" key="5">
    <source>
        <dbReference type="Proteomes" id="UP000570678"/>
    </source>
</evidence>
<comment type="similarity">
    <text evidence="1">Belongs to the PrpD family.</text>
</comment>
<dbReference type="InterPro" id="IPR045336">
    <property type="entry name" value="MmgE_PrpD_N"/>
</dbReference>
<feature type="domain" description="MmgE/PrpD C-terminal" evidence="3">
    <location>
        <begin position="288"/>
        <end position="456"/>
    </location>
</feature>
<evidence type="ECO:0000256" key="1">
    <source>
        <dbReference type="ARBA" id="ARBA00006174"/>
    </source>
</evidence>
<dbReference type="InterPro" id="IPR005656">
    <property type="entry name" value="MmgE_PrpD"/>
</dbReference>
<feature type="domain" description="MmgE/PrpD N-terminal" evidence="2">
    <location>
        <begin position="20"/>
        <end position="264"/>
    </location>
</feature>